<proteinExistence type="predicted"/>
<gene>
    <name evidence="1" type="ORF">GCM10010253_42620</name>
</gene>
<reference evidence="2" key="1">
    <citation type="journal article" date="2019" name="Int. J. Syst. Evol. Microbiol.">
        <title>The Global Catalogue of Microorganisms (GCM) 10K type strain sequencing project: providing services to taxonomists for standard genome sequencing and annotation.</title>
        <authorList>
            <consortium name="The Broad Institute Genomics Platform"/>
            <consortium name="The Broad Institute Genome Sequencing Center for Infectious Disease"/>
            <person name="Wu L."/>
            <person name="Ma J."/>
        </authorList>
    </citation>
    <scope>NUCLEOTIDE SEQUENCE [LARGE SCALE GENOMIC DNA]</scope>
    <source>
        <strain evidence="2">JCM 4350</strain>
    </source>
</reference>
<dbReference type="EMBL" id="BMSZ01000012">
    <property type="protein sequence ID" value="GGS63255.1"/>
    <property type="molecule type" value="Genomic_DNA"/>
</dbReference>
<dbReference type="RefSeq" id="WP_199888812.1">
    <property type="nucleotide sequence ID" value="NZ_BMSZ01000012.1"/>
</dbReference>
<name>A0ABQ2TCA0_STRBA</name>
<organism evidence="1 2">
    <name type="scientific">Streptomyces badius</name>
    <dbReference type="NCBI Taxonomy" id="1941"/>
    <lineage>
        <taxon>Bacteria</taxon>
        <taxon>Bacillati</taxon>
        <taxon>Actinomycetota</taxon>
        <taxon>Actinomycetes</taxon>
        <taxon>Kitasatosporales</taxon>
        <taxon>Streptomycetaceae</taxon>
        <taxon>Streptomyces</taxon>
    </lineage>
</organism>
<evidence type="ECO:0000313" key="2">
    <source>
        <dbReference type="Proteomes" id="UP000659767"/>
    </source>
</evidence>
<evidence type="ECO:0000313" key="1">
    <source>
        <dbReference type="EMBL" id="GGS63255.1"/>
    </source>
</evidence>
<sequence>MSNYYADIAPQVYEITWAAGHVETVIAHQVSHGSQRIRVAALPGGEFASEAEGQRIKFHAEVDGQWTLQLSAMESDIRTIRNITNGEQLPGGTR</sequence>
<comment type="caution">
    <text evidence="1">The sequence shown here is derived from an EMBL/GenBank/DDBJ whole genome shotgun (WGS) entry which is preliminary data.</text>
</comment>
<protein>
    <submittedName>
        <fullName evidence="1">Uncharacterized protein</fullName>
    </submittedName>
</protein>
<accession>A0ABQ2TCA0</accession>
<dbReference type="Proteomes" id="UP000659767">
    <property type="component" value="Unassembled WGS sequence"/>
</dbReference>
<keyword evidence="2" id="KW-1185">Reference proteome</keyword>